<organism evidence="2 3">
    <name type="scientific">[Phormidium ambiguum] IAM M-71</name>
    <dbReference type="NCBI Taxonomy" id="454136"/>
    <lineage>
        <taxon>Bacteria</taxon>
        <taxon>Bacillati</taxon>
        <taxon>Cyanobacteriota</taxon>
        <taxon>Cyanophyceae</taxon>
        <taxon>Oscillatoriophycideae</taxon>
        <taxon>Aerosakkonematales</taxon>
        <taxon>Aerosakkonemataceae</taxon>
        <taxon>Floridanema</taxon>
    </lineage>
</organism>
<dbReference type="EMBL" id="MRCE01000058">
    <property type="protein sequence ID" value="OKH30836.1"/>
    <property type="molecule type" value="Genomic_DNA"/>
</dbReference>
<dbReference type="InterPro" id="IPR012334">
    <property type="entry name" value="Pectin_lyas_fold"/>
</dbReference>
<accession>A0A1U7I3Y2</accession>
<dbReference type="InterPro" id="IPR011050">
    <property type="entry name" value="Pectin_lyase_fold/virulence"/>
</dbReference>
<dbReference type="SMART" id="SM00912">
    <property type="entry name" value="Haemagg_act"/>
    <property type="match status" value="1"/>
</dbReference>
<protein>
    <recommendedName>
        <fullName evidence="1">Filamentous haemagglutinin FhaB/tRNA nuclease CdiA-like TPS domain-containing protein</fullName>
    </recommendedName>
</protein>
<dbReference type="SUPFAM" id="SSF51126">
    <property type="entry name" value="Pectin lyase-like"/>
    <property type="match status" value="4"/>
</dbReference>
<evidence type="ECO:0000313" key="3">
    <source>
        <dbReference type="Proteomes" id="UP000185860"/>
    </source>
</evidence>
<feature type="domain" description="Filamentous haemagglutinin FhaB/tRNA nuclease CdiA-like TPS" evidence="1">
    <location>
        <begin position="12"/>
        <end position="123"/>
    </location>
</feature>
<dbReference type="InterPro" id="IPR008638">
    <property type="entry name" value="FhaB/CdiA-like_TPS"/>
</dbReference>
<dbReference type="STRING" id="454136.NIES2119_30140"/>
<dbReference type="AlphaFoldDB" id="A0A1U7I3Y2"/>
<dbReference type="Proteomes" id="UP000185860">
    <property type="component" value="Unassembled WGS sequence"/>
</dbReference>
<dbReference type="NCBIfam" id="TIGR01901">
    <property type="entry name" value="adhes_NPXG"/>
    <property type="match status" value="1"/>
</dbReference>
<proteinExistence type="predicted"/>
<name>A0A1U7I3Y2_9CYAN</name>
<dbReference type="Pfam" id="PF05860">
    <property type="entry name" value="TPS"/>
    <property type="match status" value="1"/>
</dbReference>
<evidence type="ECO:0000259" key="1">
    <source>
        <dbReference type="SMART" id="SM00912"/>
    </source>
</evidence>
<dbReference type="Gene3D" id="2.160.20.10">
    <property type="entry name" value="Single-stranded right-handed beta-helix, Pectin lyase-like"/>
    <property type="match status" value="2"/>
</dbReference>
<gene>
    <name evidence="2" type="ORF">NIES2119_30140</name>
</gene>
<evidence type="ECO:0000313" key="2">
    <source>
        <dbReference type="EMBL" id="OKH30836.1"/>
    </source>
</evidence>
<reference evidence="2 3" key="1">
    <citation type="submission" date="2016-11" db="EMBL/GenBank/DDBJ databases">
        <title>Draft Genome Sequences of Nine Cyanobacterial Strains from Diverse Habitats.</title>
        <authorList>
            <person name="Zhu T."/>
            <person name="Hou S."/>
            <person name="Lu X."/>
            <person name="Hess W.R."/>
        </authorList>
    </citation>
    <scope>NUCLEOTIDE SEQUENCE [LARGE SCALE GENOMIC DNA]</scope>
    <source>
        <strain evidence="2 3">IAM M-71</strain>
    </source>
</reference>
<comment type="caution">
    <text evidence="2">The sequence shown here is derived from an EMBL/GenBank/DDBJ whole genome shotgun (WGS) entry which is preliminary data.</text>
</comment>
<sequence>MAEKTSAQIVPDHTLPVNSRVNLENNTFIIEGGTASGNNLFHSFREFSVPTNSTAYFNNATTIQNIFTRIIGSSISNIDGLIKANGSANLFVINPNGIIFGANAKLNIGGSFLASTANSFVFRDGSQFSAINPQSPPLLTVNVPIGLQFGTTPGEIIVQGTGHNLIIDNREAIIRDSRPDGLKVESGNTLALVGGNVTIEGGNITTIGGRVEIWSVANNQLSIANSNGRLSIKNEQDTNSYGNIQLNNAASIDVSGDGGELQLQGRQIAIVNGSTIFAVIEGIEQGRTLVINAAESLQIDGGTTTNDNQLFRSSLLSQSFGEGKAHDLIIETGQLIINGGQAAAFTFGSGKAGNLTIRARELVRLTDISTESGFVGGLFSQVKPEATGDGGDLTIETKRLIVRDGAQISTINVGEGKGGKLSIRAAESVEVIGSSADGVFASGLYTQSEGSKDSGDLIIETNQLIVQEGAQIATSTFGAGKAGNLIINAVDSVEVSGNSAGFSSSIVSQVIPQFEDEQIFPATGSGGNLSITTKRLLVADGVISASTFSEGQGGTVTINATNTVEIRGIALFNGDEIPSGLFATTESSGSGGNLTINTRRLIVQDGGQIAASTLSEGAGGTVTVNAAEFVQLNGIGKSAEGEVIRTEEGDIIRSGLFARTRLEGSGAAGSVEVNTPNLTVNNGATITVSSRLGSEDAAAGNLRVNANNIRLQNGIITAETNAGNFGNVDLVSRNIQLRDNSNITTSATGTGGNIGINTDILIALENSDITANSEDSRGGQININAQGIYRQGFIGTDVAREGSDRTSDITATSQLGPQFDGVVNLQTPDVDPTQSLINLPQIAVAPILQNLCAVEAGNEEFSEFVDVGRGGLPPNPREMVNLLTSANVPDPKEIVEAQGWVKDAKGIIHLVVQTSNVTPHSPQVSLSICNSRNVSGN</sequence>
<dbReference type="RefSeq" id="WP_073597182.1">
    <property type="nucleotide sequence ID" value="NZ_MRCE01000058.1"/>
</dbReference>